<reference evidence="2" key="1">
    <citation type="submission" date="2016-12" db="EMBL/GenBank/DDBJ databases">
        <authorList>
            <person name="Herbold C."/>
        </authorList>
    </citation>
    <scope>NUCLEOTIDE SEQUENCE [LARGE SCALE GENOMIC DNA]</scope>
</reference>
<proteinExistence type="predicted"/>
<sequence length="107" mass="12408">MTRFEDELSRNNFVCSKCMKCIHWVWPPSEFCNKCLGNVEWLHVPSNATLVEFSRKGDAYFCIAEFENSIRVIGTISEPISDLIPGQMLILEYCTYDKTPKFVFKIS</sequence>
<dbReference type="InterPro" id="IPR012340">
    <property type="entry name" value="NA-bd_OB-fold"/>
</dbReference>
<protein>
    <recommendedName>
        <fullName evidence="3">DUF35 domain-containing protein</fullName>
    </recommendedName>
</protein>
<organism evidence="1 2">
    <name type="scientific">Nitrosotalea sinensis</name>
    <dbReference type="NCBI Taxonomy" id="1499975"/>
    <lineage>
        <taxon>Archaea</taxon>
        <taxon>Nitrososphaerota</taxon>
        <taxon>Nitrososphaeria</taxon>
        <taxon>Nitrosotaleales</taxon>
        <taxon>Nitrosotaleaceae</taxon>
        <taxon>Nitrosotalea</taxon>
    </lineage>
</organism>
<dbReference type="OrthoDB" id="9573at2157"/>
<evidence type="ECO:0008006" key="3">
    <source>
        <dbReference type="Google" id="ProtNLM"/>
    </source>
</evidence>
<evidence type="ECO:0000313" key="2">
    <source>
        <dbReference type="Proteomes" id="UP000232412"/>
    </source>
</evidence>
<dbReference type="AlphaFoldDB" id="A0A2H1EI27"/>
<dbReference type="SUPFAM" id="SSF50249">
    <property type="entry name" value="Nucleic acid-binding proteins"/>
    <property type="match status" value="1"/>
</dbReference>
<dbReference type="RefSeq" id="WP_101010472.1">
    <property type="nucleotide sequence ID" value="NZ_FRFC01000004.1"/>
</dbReference>
<evidence type="ECO:0000313" key="1">
    <source>
        <dbReference type="EMBL" id="SHO46665.1"/>
    </source>
</evidence>
<dbReference type="Proteomes" id="UP000232412">
    <property type="component" value="Unassembled WGS sequence"/>
</dbReference>
<name>A0A2H1EI27_9ARCH</name>
<dbReference type="Gene3D" id="6.10.30.10">
    <property type="match status" value="1"/>
</dbReference>
<gene>
    <name evidence="1" type="ORF">NSIN_30229</name>
</gene>
<keyword evidence="2" id="KW-1185">Reference proteome</keyword>
<accession>A0A2H1EI27</accession>
<dbReference type="EMBL" id="FRFC01000004">
    <property type="protein sequence ID" value="SHO46665.1"/>
    <property type="molecule type" value="Genomic_DNA"/>
</dbReference>